<reference evidence="14 15" key="1">
    <citation type="journal article" date="2024" name="Commun. Biol.">
        <title>Comparative genomic analysis of thermophilic fungi reveals convergent evolutionary adaptations and gene losses.</title>
        <authorList>
            <person name="Steindorff A.S."/>
            <person name="Aguilar-Pontes M.V."/>
            <person name="Robinson A.J."/>
            <person name="Andreopoulos B."/>
            <person name="LaButti K."/>
            <person name="Kuo A."/>
            <person name="Mondo S."/>
            <person name="Riley R."/>
            <person name="Otillar R."/>
            <person name="Haridas S."/>
            <person name="Lipzen A."/>
            <person name="Grimwood J."/>
            <person name="Schmutz J."/>
            <person name="Clum A."/>
            <person name="Reid I.D."/>
            <person name="Moisan M.C."/>
            <person name="Butler G."/>
            <person name="Nguyen T.T.M."/>
            <person name="Dewar K."/>
            <person name="Conant G."/>
            <person name="Drula E."/>
            <person name="Henrissat B."/>
            <person name="Hansel C."/>
            <person name="Singer S."/>
            <person name="Hutchinson M.I."/>
            <person name="de Vries R.P."/>
            <person name="Natvig D.O."/>
            <person name="Powell A.J."/>
            <person name="Tsang A."/>
            <person name="Grigoriev I.V."/>
        </authorList>
    </citation>
    <scope>NUCLEOTIDE SEQUENCE [LARGE SCALE GENOMIC DNA]</scope>
    <source>
        <strain evidence="14 15">CBS 494.80</strain>
    </source>
</reference>
<evidence type="ECO:0000256" key="5">
    <source>
        <dbReference type="ARBA" id="ARBA00022801"/>
    </source>
</evidence>
<dbReference type="PROSITE" id="PS51192">
    <property type="entry name" value="HELICASE_ATP_BIND_1"/>
    <property type="match status" value="1"/>
</dbReference>
<keyword evidence="4 9" id="KW-0863">Zinc-finger</keyword>
<dbReference type="Gene3D" id="3.40.50.10810">
    <property type="entry name" value="Tandem AAA-ATPase domain"/>
    <property type="match status" value="1"/>
</dbReference>
<feature type="domain" description="Helicase C-terminal" evidence="13">
    <location>
        <begin position="1004"/>
        <end position="1161"/>
    </location>
</feature>
<evidence type="ECO:0000256" key="2">
    <source>
        <dbReference type="ARBA" id="ARBA00022723"/>
    </source>
</evidence>
<dbReference type="Proteomes" id="UP001595075">
    <property type="component" value="Unassembled WGS sequence"/>
</dbReference>
<dbReference type="PROSITE" id="PS50089">
    <property type="entry name" value="ZF_RING_2"/>
    <property type="match status" value="1"/>
</dbReference>
<evidence type="ECO:0000259" key="12">
    <source>
        <dbReference type="PROSITE" id="PS51192"/>
    </source>
</evidence>
<dbReference type="EMBL" id="JAZHXI010000018">
    <property type="protein sequence ID" value="KAL2061835.1"/>
    <property type="molecule type" value="Genomic_DNA"/>
</dbReference>
<dbReference type="InterPro" id="IPR014001">
    <property type="entry name" value="Helicase_ATP-bd"/>
</dbReference>
<dbReference type="InterPro" id="IPR050628">
    <property type="entry name" value="SNF2_RAD54_helicase_TF"/>
</dbReference>
<dbReference type="InterPro" id="IPR001650">
    <property type="entry name" value="Helicase_C-like"/>
</dbReference>
<evidence type="ECO:0000256" key="6">
    <source>
        <dbReference type="ARBA" id="ARBA00022806"/>
    </source>
</evidence>
<dbReference type="PROSITE" id="PS51194">
    <property type="entry name" value="HELICASE_CTER"/>
    <property type="match status" value="1"/>
</dbReference>
<dbReference type="PANTHER" id="PTHR45626:SF52">
    <property type="entry name" value="SINGLE-STRANDED DNA-DEPENDENT ATPASE (EUROFUNG)"/>
    <property type="match status" value="1"/>
</dbReference>
<protein>
    <submittedName>
        <fullName evidence="14">Uncharacterized protein</fullName>
    </submittedName>
</protein>
<evidence type="ECO:0000256" key="3">
    <source>
        <dbReference type="ARBA" id="ARBA00022741"/>
    </source>
</evidence>
<evidence type="ECO:0000313" key="15">
    <source>
        <dbReference type="Proteomes" id="UP001595075"/>
    </source>
</evidence>
<keyword evidence="6" id="KW-0347">Helicase</keyword>
<keyword evidence="3" id="KW-0547">Nucleotide-binding</keyword>
<feature type="compositionally biased region" description="Polar residues" evidence="10">
    <location>
        <begin position="100"/>
        <end position="116"/>
    </location>
</feature>
<keyword evidence="5" id="KW-0378">Hydrolase</keyword>
<evidence type="ECO:0000256" key="9">
    <source>
        <dbReference type="PROSITE-ProRule" id="PRU00175"/>
    </source>
</evidence>
<dbReference type="InterPro" id="IPR017907">
    <property type="entry name" value="Znf_RING_CS"/>
</dbReference>
<evidence type="ECO:0000256" key="4">
    <source>
        <dbReference type="ARBA" id="ARBA00022771"/>
    </source>
</evidence>
<organism evidence="14 15">
    <name type="scientific">Oculimacula yallundae</name>
    <dbReference type="NCBI Taxonomy" id="86028"/>
    <lineage>
        <taxon>Eukaryota</taxon>
        <taxon>Fungi</taxon>
        <taxon>Dikarya</taxon>
        <taxon>Ascomycota</taxon>
        <taxon>Pezizomycotina</taxon>
        <taxon>Leotiomycetes</taxon>
        <taxon>Helotiales</taxon>
        <taxon>Ploettnerulaceae</taxon>
        <taxon>Oculimacula</taxon>
    </lineage>
</organism>
<comment type="similarity">
    <text evidence="1">Belongs to the SNF2/RAD54 helicase family.</text>
</comment>
<dbReference type="SMART" id="SM00184">
    <property type="entry name" value="RING"/>
    <property type="match status" value="1"/>
</dbReference>
<gene>
    <name evidence="14" type="ORF">VTL71DRAFT_7213</name>
</gene>
<dbReference type="Gene3D" id="3.40.50.300">
    <property type="entry name" value="P-loop containing nucleotide triphosphate hydrolases"/>
    <property type="match status" value="1"/>
</dbReference>
<feature type="domain" description="RING-type" evidence="11">
    <location>
        <begin position="897"/>
        <end position="957"/>
    </location>
</feature>
<keyword evidence="2" id="KW-0479">Metal-binding</keyword>
<evidence type="ECO:0000259" key="11">
    <source>
        <dbReference type="PROSITE" id="PS50089"/>
    </source>
</evidence>
<dbReference type="InterPro" id="IPR000330">
    <property type="entry name" value="SNF2_N"/>
</dbReference>
<name>A0ABR4BW30_9HELO</name>
<feature type="region of interest" description="Disordered" evidence="10">
    <location>
        <begin position="1"/>
        <end position="64"/>
    </location>
</feature>
<feature type="region of interest" description="Disordered" evidence="10">
    <location>
        <begin position="100"/>
        <end position="155"/>
    </location>
</feature>
<sequence length="1181" mass="131509">MASGNNRNGAPPFYSPSRSTSNDAARHRNQEPRLGQPAAAHSMVPQPRNGYSNGSGPGPPSNIPMMANGAPAFPTQRRNVWDAGALLNPRGYNAAPSRPLPQTSFANNAPSQQPPQMFQFDSPGGEPQQVYQPSPALQYNAGPGTPNGANGGGFSNYANGNDHGAANGGMNGMGGMGNLLERMHGVTDRSMVPQKRRKMNEEQNGQRKAEFSGGGKGSVLGEYMREKRKEGQQEGMTNGTARIDLADDEDEITIVGDPDDKEVCYGRIEGVYITAHQVPTPKPGTKAISDGYWPSVKIVLKRKYAEKSIAISCTDSTRGIIGNVDVNTSIGLVPILDSRYGIRTAARILSRPRRADDLAPGTAGVSIRYDLDLTLYGAKKWALMIGRNLSQKQLWLRTPMFVEAGIELHNPHTIQRPPQPPPRQMTYGSRQTVMRTTEEMKTDIVDMFDHLERSENLPEMNADPRITTELLRHQKQGLYFMTNKEKERVFNADEKSNSSLWRLNISARGERSYYNVITGQEEPQSPPQVLGGILADMMGLGKTLQIISLVVQTLDDEALAWSKLAPCASQDNRDLCPVRKGKNKVALPKLEHVPLVINCKTTLLVSPLSTIANWEEQMKQHVKPGTLKYYVYHGANRIKDVQKLAEFDIVITTYGSVATEFNNRSKKKPGVYPLEEMNWFRIVLDEAHMIREQSTQQSKSICRLAANRRWAVTGTPVQNRLEDLGALMTFLRIKPFDEKGGFAQYIMSPFKMCDPDIIPKLRLLVDSITLRRLKDRIDLPPRYDHLVKLDFSSEERNIYEIFAKNASDRVKVIVGQNEKALSGKSYVHILQSILRLRLICAHGRDLLGEEDMKVMSGLSKDSAIDLDSDEEDDRPALSAREAYDMYNLMRETNADVCIWCARKIGPNEDADGDVKDEVIGHMTPCYHIVCNTCIGRYKADVEEAARGQPQVNCPMCRQLIKISYFELRQCGLDDQEASRVKTRGSKHGKGLDGYSGPHTKTKALIQDLLLSHQESLLLPDEPPIKSVIFSGWTAHLDLIQHALSENGITFTRLDGKMSRTARGAALDAFREDPSIHVILVSIMAGGLGLNLTTASKVYVMEPQYNPAAEAQAVDRVHRLGQKREVTTVRYIMNDSFEEKMLLLQDKKKKLASLSMDSEGRGRIDKAEAARKRLEDLRSLFK</sequence>
<evidence type="ECO:0000259" key="13">
    <source>
        <dbReference type="PROSITE" id="PS51194"/>
    </source>
</evidence>
<evidence type="ECO:0000313" key="14">
    <source>
        <dbReference type="EMBL" id="KAL2061835.1"/>
    </source>
</evidence>
<feature type="domain" description="Helicase ATP-binding" evidence="12">
    <location>
        <begin position="523"/>
        <end position="734"/>
    </location>
</feature>
<comment type="caution">
    <text evidence="14">The sequence shown here is derived from an EMBL/GenBank/DDBJ whole genome shotgun (WGS) entry which is preliminary data.</text>
</comment>
<dbReference type="Pfam" id="PF00176">
    <property type="entry name" value="SNF2-rel_dom"/>
    <property type="match status" value="1"/>
</dbReference>
<dbReference type="SUPFAM" id="SSF52540">
    <property type="entry name" value="P-loop containing nucleoside triphosphate hydrolases"/>
    <property type="match status" value="2"/>
</dbReference>
<dbReference type="SUPFAM" id="SSF57850">
    <property type="entry name" value="RING/U-box"/>
    <property type="match status" value="1"/>
</dbReference>
<dbReference type="PROSITE" id="PS00518">
    <property type="entry name" value="ZF_RING_1"/>
    <property type="match status" value="1"/>
</dbReference>
<dbReference type="InterPro" id="IPR013083">
    <property type="entry name" value="Znf_RING/FYVE/PHD"/>
</dbReference>
<dbReference type="SMART" id="SM00487">
    <property type="entry name" value="DEXDc"/>
    <property type="match status" value="1"/>
</dbReference>
<dbReference type="CDD" id="cd18008">
    <property type="entry name" value="DEXDc_SHPRH-like"/>
    <property type="match status" value="1"/>
</dbReference>
<dbReference type="PANTHER" id="PTHR45626">
    <property type="entry name" value="TRANSCRIPTION TERMINATION FACTOR 2-RELATED"/>
    <property type="match status" value="1"/>
</dbReference>
<keyword evidence="15" id="KW-1185">Reference proteome</keyword>
<evidence type="ECO:0000256" key="1">
    <source>
        <dbReference type="ARBA" id="ARBA00007025"/>
    </source>
</evidence>
<dbReference type="Pfam" id="PF00271">
    <property type="entry name" value="Helicase_C"/>
    <property type="match status" value="1"/>
</dbReference>
<evidence type="ECO:0000256" key="10">
    <source>
        <dbReference type="SAM" id="MobiDB-lite"/>
    </source>
</evidence>
<dbReference type="InterPro" id="IPR049730">
    <property type="entry name" value="SNF2/RAD54-like_C"/>
</dbReference>
<dbReference type="InterPro" id="IPR038718">
    <property type="entry name" value="SNF2-like_sf"/>
</dbReference>
<feature type="compositionally biased region" description="Basic and acidic residues" evidence="10">
    <location>
        <begin position="199"/>
        <end position="210"/>
    </location>
</feature>
<proteinExistence type="inferred from homology"/>
<dbReference type="SMART" id="SM00490">
    <property type="entry name" value="HELICc"/>
    <property type="match status" value="1"/>
</dbReference>
<evidence type="ECO:0000256" key="7">
    <source>
        <dbReference type="ARBA" id="ARBA00022833"/>
    </source>
</evidence>
<dbReference type="Gene3D" id="3.30.40.10">
    <property type="entry name" value="Zinc/RING finger domain, C3HC4 (zinc finger)"/>
    <property type="match status" value="1"/>
</dbReference>
<accession>A0ABR4BW30</accession>
<evidence type="ECO:0000256" key="8">
    <source>
        <dbReference type="ARBA" id="ARBA00022840"/>
    </source>
</evidence>
<dbReference type="InterPro" id="IPR001841">
    <property type="entry name" value="Znf_RING"/>
</dbReference>
<keyword evidence="8" id="KW-0067">ATP-binding</keyword>
<dbReference type="InterPro" id="IPR027417">
    <property type="entry name" value="P-loop_NTPase"/>
</dbReference>
<keyword evidence="7" id="KW-0862">Zinc</keyword>
<feature type="region of interest" description="Disordered" evidence="10">
    <location>
        <begin position="188"/>
        <end position="219"/>
    </location>
</feature>
<dbReference type="CDD" id="cd18793">
    <property type="entry name" value="SF2_C_SNF"/>
    <property type="match status" value="1"/>
</dbReference>